<keyword evidence="1" id="KW-0732">Signal</keyword>
<dbReference type="PANTHER" id="PTHR47786">
    <property type="entry name" value="ALPHA-1,4-GLUCAN:MALTOSE-1-PHOSPHATE MALTOSYLTRANSFERASE"/>
    <property type="match status" value="1"/>
</dbReference>
<sequence>MNMTSTKKQYLRQLALLAVGLSLLAACGQATNNNVTTQTTAGSAVADPYQPQPYVKVKHPEWSKNAVIYQINTRQFTPEGTFAAAQQQLPRLKALGVDVLWLMPIQPIGELNRKGSLGSPYSVKDYYGVNPEFGTLEDIKAFIRAAHAQGMYVILDWVANHSAWDNNLVTEQPDWYIRDWKGDFRPTPWWDWSDIIELDYDQPGLRKYMTEAMKYWVKEVGFDGFRADVAGFVPLDFWQQVRKELDEIKPVFMLAEFEGRDFHAQAFDMTYAWTWHQAVHAIASGHADVNKLYVYYSWNEKYYPQNIMRMLGVSNHDQNAWEGTEFEMFGDALPAVIALSVVSEGMPMIYNGQEVGNPRRLAFFERDPISWHDENGDFIQHDNGKLYQQLFALKKANTALWNADWGARMIPVHNSQAAQVLSFVRQNDKDKVFAVFNFSDSEQTVNFKAHLHHGRYVEYLSGDTAEFSADSSLTLAAWGYRIYVKQ</sequence>
<dbReference type="SUPFAM" id="SSF51011">
    <property type="entry name" value="Glycosyl hydrolase domain"/>
    <property type="match status" value="1"/>
</dbReference>
<dbReference type="Proteomes" id="UP000004374">
    <property type="component" value="Unassembled WGS sequence"/>
</dbReference>
<evidence type="ECO:0000256" key="1">
    <source>
        <dbReference type="SAM" id="SignalP"/>
    </source>
</evidence>
<proteinExistence type="predicted"/>
<dbReference type="PANTHER" id="PTHR47786:SF2">
    <property type="entry name" value="GLYCOSYL HYDROLASE FAMILY 13 CATALYTIC DOMAIN-CONTAINING PROTEIN"/>
    <property type="match status" value="1"/>
</dbReference>
<dbReference type="InterPro" id="IPR013780">
    <property type="entry name" value="Glyco_hydro_b"/>
</dbReference>
<dbReference type="GO" id="GO:0005975">
    <property type="term" value="P:carbohydrate metabolic process"/>
    <property type="evidence" value="ECO:0007669"/>
    <property type="project" value="InterPro"/>
</dbReference>
<dbReference type="SMART" id="SM00642">
    <property type="entry name" value="Aamy"/>
    <property type="match status" value="1"/>
</dbReference>
<dbReference type="AlphaFoldDB" id="I1DWD7"/>
<dbReference type="Pfam" id="PF16657">
    <property type="entry name" value="Malt_amylase_C"/>
    <property type="match status" value="1"/>
</dbReference>
<dbReference type="InterPro" id="IPR032091">
    <property type="entry name" value="Malt_amylase-like_C"/>
</dbReference>
<dbReference type="RefSeq" id="WP_008219983.1">
    <property type="nucleotide sequence ID" value="NZ_BAFK01000006.1"/>
</dbReference>
<dbReference type="InterPro" id="IPR017853">
    <property type="entry name" value="GH"/>
</dbReference>
<accession>I1DWD7</accession>
<dbReference type="InterPro" id="IPR006047">
    <property type="entry name" value="GH13_cat_dom"/>
</dbReference>
<evidence type="ECO:0000259" key="2">
    <source>
        <dbReference type="SMART" id="SM00642"/>
    </source>
</evidence>
<dbReference type="SUPFAM" id="SSF51445">
    <property type="entry name" value="(Trans)glycosidases"/>
    <property type="match status" value="1"/>
</dbReference>
<dbReference type="CDD" id="cd11313">
    <property type="entry name" value="AmyAc_arch_bac_AmyA"/>
    <property type="match status" value="1"/>
</dbReference>
<dbReference type="Gene3D" id="2.60.40.1180">
    <property type="entry name" value="Golgi alpha-mannosidase II"/>
    <property type="match status" value="1"/>
</dbReference>
<dbReference type="EMBL" id="BAFK01000006">
    <property type="protein sequence ID" value="GAB58365.1"/>
    <property type="molecule type" value="Genomic_DNA"/>
</dbReference>
<name>I1DWD7_9GAMM</name>
<evidence type="ECO:0000313" key="4">
    <source>
        <dbReference type="Proteomes" id="UP000004374"/>
    </source>
</evidence>
<feature type="signal peptide" evidence="1">
    <location>
        <begin position="1"/>
        <end position="25"/>
    </location>
</feature>
<dbReference type="PROSITE" id="PS51257">
    <property type="entry name" value="PROKAR_LIPOPROTEIN"/>
    <property type="match status" value="1"/>
</dbReference>
<dbReference type="Gene3D" id="3.20.20.80">
    <property type="entry name" value="Glycosidases"/>
    <property type="match status" value="1"/>
</dbReference>
<dbReference type="STRING" id="562729.RNAN_1337"/>
<keyword evidence="4" id="KW-1185">Reference proteome</keyword>
<feature type="domain" description="Glycosyl hydrolase family 13 catalytic" evidence="2">
    <location>
        <begin position="70"/>
        <end position="389"/>
    </location>
</feature>
<dbReference type="Pfam" id="PF00128">
    <property type="entry name" value="Alpha-amylase"/>
    <property type="match status" value="1"/>
</dbReference>
<gene>
    <name evidence="3" type="ORF">RNAN_1337</name>
</gene>
<organism evidence="3 4">
    <name type="scientific">Rheinheimera nanhaiensis E407-8</name>
    <dbReference type="NCBI Taxonomy" id="562729"/>
    <lineage>
        <taxon>Bacteria</taxon>
        <taxon>Pseudomonadati</taxon>
        <taxon>Pseudomonadota</taxon>
        <taxon>Gammaproteobacteria</taxon>
        <taxon>Chromatiales</taxon>
        <taxon>Chromatiaceae</taxon>
        <taxon>Rheinheimera</taxon>
    </lineage>
</organism>
<protein>
    <submittedName>
        <fullName evidence="3">Alpha-amylase, putative</fullName>
    </submittedName>
</protein>
<comment type="caution">
    <text evidence="3">The sequence shown here is derived from an EMBL/GenBank/DDBJ whole genome shotgun (WGS) entry which is preliminary data.</text>
</comment>
<reference evidence="3 4" key="1">
    <citation type="journal article" date="2012" name="J. Bacteriol.">
        <title>Genome Sequence of the Protease-Producing Bacterium Rheinheimera nanhaiensis E407-8T, Isolated from Deep-Sea Sediment of the South China Sea.</title>
        <authorList>
            <person name="Zhang X.-Y."/>
            <person name="Zhang Y.-J."/>
            <person name="Qin Q.-L."/>
            <person name="Xie B.-B."/>
            <person name="Chen X.-L."/>
            <person name="Zhou B.-C."/>
            <person name="Zhang Y.-Z."/>
        </authorList>
    </citation>
    <scope>NUCLEOTIDE SEQUENCE [LARGE SCALE GENOMIC DNA]</scope>
    <source>
        <strain evidence="3 4">E407-8</strain>
    </source>
</reference>
<feature type="chain" id="PRO_5003638954" evidence="1">
    <location>
        <begin position="26"/>
        <end position="486"/>
    </location>
</feature>
<evidence type="ECO:0000313" key="3">
    <source>
        <dbReference type="EMBL" id="GAB58365.1"/>
    </source>
</evidence>